<evidence type="ECO:0000256" key="6">
    <source>
        <dbReference type="ARBA" id="ARBA00022679"/>
    </source>
</evidence>
<dbReference type="PROSITE" id="PS00107">
    <property type="entry name" value="PROTEIN_KINASE_ATP"/>
    <property type="match status" value="1"/>
</dbReference>
<dbReference type="SUPFAM" id="SSF56112">
    <property type="entry name" value="Protein kinase-like (PK-like)"/>
    <property type="match status" value="1"/>
</dbReference>
<evidence type="ECO:0000259" key="17">
    <source>
        <dbReference type="PROSITE" id="PS50011"/>
    </source>
</evidence>
<evidence type="ECO:0000256" key="8">
    <source>
        <dbReference type="ARBA" id="ARBA00022741"/>
    </source>
</evidence>
<evidence type="ECO:0000256" key="2">
    <source>
        <dbReference type="ARBA" id="ARBA00006234"/>
    </source>
</evidence>
<reference evidence="20 21" key="1">
    <citation type="submission" date="2021-04" db="EMBL/GenBank/DDBJ databases">
        <authorList>
            <person name="De Guttry C."/>
            <person name="Zahm M."/>
            <person name="Klopp C."/>
            <person name="Cabau C."/>
            <person name="Louis A."/>
            <person name="Berthelot C."/>
            <person name="Parey E."/>
            <person name="Roest Crollius H."/>
            <person name="Montfort J."/>
            <person name="Robinson-Rechavi M."/>
            <person name="Bucao C."/>
            <person name="Bouchez O."/>
            <person name="Gislard M."/>
            <person name="Lluch J."/>
            <person name="Milhes M."/>
            <person name="Lampietro C."/>
            <person name="Lopez Roques C."/>
            <person name="Donnadieu C."/>
            <person name="Braasch I."/>
            <person name="Desvignes T."/>
            <person name="Postlethwait J."/>
            <person name="Bobe J."/>
            <person name="Wedekind C."/>
            <person name="Guiguen Y."/>
        </authorList>
    </citation>
    <scope>NUCLEOTIDE SEQUENCE [LARGE SCALE GENOMIC DNA]</scope>
    <source>
        <strain evidence="20">Cs_M1</strain>
        <tissue evidence="20">Blood</tissue>
    </source>
</reference>
<evidence type="ECO:0000256" key="12">
    <source>
        <dbReference type="ARBA" id="ARBA00047899"/>
    </source>
</evidence>
<keyword evidence="16" id="KW-1133">Transmembrane helix</keyword>
<dbReference type="GO" id="GO:0046872">
    <property type="term" value="F:metal ion binding"/>
    <property type="evidence" value="ECO:0007669"/>
    <property type="project" value="UniProtKB-KW"/>
</dbReference>
<comment type="caution">
    <text evidence="20">The sequence shown here is derived from an EMBL/GenBank/DDBJ whole genome shotgun (WGS) entry which is preliminary data.</text>
</comment>
<feature type="compositionally biased region" description="Acidic residues" evidence="15">
    <location>
        <begin position="615"/>
        <end position="626"/>
    </location>
</feature>
<dbReference type="Proteomes" id="UP001356427">
    <property type="component" value="Unassembled WGS sequence"/>
</dbReference>
<dbReference type="InterPro" id="IPR015940">
    <property type="entry name" value="UBA"/>
</dbReference>
<dbReference type="GO" id="GO:0004674">
    <property type="term" value="F:protein serine/threonine kinase activity"/>
    <property type="evidence" value="ECO:0007669"/>
    <property type="project" value="UniProtKB-KW"/>
</dbReference>
<keyword evidence="4" id="KW-0723">Serine/threonine-protein kinase</keyword>
<protein>
    <recommendedName>
        <fullName evidence="3">non-specific serine/threonine protein kinase</fullName>
        <ecNumber evidence="3">2.7.11.1</ecNumber>
    </recommendedName>
</protein>
<evidence type="ECO:0000256" key="4">
    <source>
        <dbReference type="ARBA" id="ARBA00022527"/>
    </source>
</evidence>
<dbReference type="InterPro" id="IPR057380">
    <property type="entry name" value="UBA_SIK1/2/3"/>
</dbReference>
<feature type="domain" description="Ig-like" evidence="19">
    <location>
        <begin position="1346"/>
        <end position="1474"/>
    </location>
</feature>
<dbReference type="EMBL" id="JAGTTL010000032">
    <property type="protein sequence ID" value="KAK6296904.1"/>
    <property type="molecule type" value="Genomic_DNA"/>
</dbReference>
<dbReference type="Pfam" id="PF00069">
    <property type="entry name" value="Pkinase"/>
    <property type="match status" value="1"/>
</dbReference>
<dbReference type="InterPro" id="IPR011009">
    <property type="entry name" value="Kinase-like_dom_sf"/>
</dbReference>
<dbReference type="PROSITE" id="PS00108">
    <property type="entry name" value="PROTEIN_KINASE_ST"/>
    <property type="match status" value="1"/>
</dbReference>
<dbReference type="SMART" id="SM00220">
    <property type="entry name" value="S_TKc"/>
    <property type="match status" value="1"/>
</dbReference>
<dbReference type="EC" id="2.7.11.1" evidence="3"/>
<evidence type="ECO:0000256" key="11">
    <source>
        <dbReference type="ARBA" id="ARBA00022842"/>
    </source>
</evidence>
<sequence>MTQGGGVPMMRAAQGWLLFPQRGEKMAAVSSGGASGSAAAGITHSTRPAHAGMGAQNRAQPSSGISHSNRPTPAAGCITNPGHPSSGRPPLARVGYYEIERTIGKGNFAVVKLATHIITKAKVAIKIVDKTQLDDENLKKIFREVQIMKMLRHPHIIRLYQVMETERMIYLVTEYASGGEIFDHLVAHGRMAEKDARRKFKQIVAAVHFCHCRNIVHRDLKAENLLLDHNLNIKIADFGFSNLFSRGQLLKTWCGSPPYAAPELFEGKEYDGPKVDIWSLGVVLYVLVCGALPFDGSTLQNLRARVLSGKFRIPFFMSTDCEYLIRHMLVLEPSRRLSMEQICKNKWMKQGDPDPEFERLIVECEQVKSERETELINEQVLLAMSEMGLDRERTLQSLHTDAYDHYSAIYSLLSDRLKKHKTLRVAPPTPRPIGYPLNAVQTDQQGNPVSMNVPHVQLINPENQIVEPDGNMALDSDDAEEPSPEAMARYLSMRRHTVGVPDPRTEMQEDLQKLPPGFPRVAPQPPFPMPPTMGHIHTLMPTQNPHLQPTQQLEYKEQSLLQPPTLQLLNGMGPLGRRASDGGANIQLHAQLLKRPRGQSPLVANPHPIPAVAPVDEEGSDGEPDQEAVQRYLANRSKRHTTHALMSTAHGGEPLADSQRPQGSRQRGWAPEQHCRSSYKDCNTLHLPMERFSPVRRFSDGATTIQAFKAHLENSSLIRQLKQECEQLQKMYACPQDERLLEHTQQQHFLYQQEQQILHQQIQALSLGHGECQPSHLTHQLQRLRIQPSSPPPTHPSNHLFRQPNQSPPPTAMMQGHGVPSAVQYQHGPALYQPSSGSPPPCGLRPVTLPPQQQQPCSSSRGGGVPMPQQQVTIQVQEVELGGGGGLQRQQQAFLSTPCGHRVLGKQLSADNAETHSRSLGRFNTYDQAAFNNPHLFSEGSRPSGVVGGYNPYLQGTSLKVPGMEGYQGGVVGGAGGGGYGSPSALQQALLSPTPLEYRPQQHVTPTLQGLLSPRHSLTGHADPRLPPQDLASLLKRQSPRPAPPTLPNVPQDYGEMLLRQLGQGESLEAGSPYQHLLQIRPPDVQPPSLSHSESMEEDDLPPGYHEGLLAKAQGCGDGHDLLGTPRGGTSPYNSPTHRHAYMRSTTTARDNEHVDCRTQGQQGMEQGVPDRNGVGYSTRGPQGDGYRPRGQLQRHHTIQTCDDAYDQAEPMSGMSLLAGKALSSARMSDILSQSSLTGSQQLHQREESVCDVEGELHAAVCYPSSCTSNVLHSYKPPDLQYSMEQAGLSEPVGAASRLLCYPTQHAWRTDRLNHPTTICRLCQDSRCVLVVLWTSMECVCLRQGPGTTVLLLHALAWAWTGAIEFALKIDGRHRTALTMKENVTHKFNCQSEGWNPHAPPLLTWYLNGKRQRQPTDKRIPGLLVVTSQEESGLLKQDSKHNSTFSLRARKWDRELVCAASSPNSGEIYNATVTLNVQFLPEILRVNAHYTETSDPGLSLVLFALVQSNPPAHITWVDQSDQLVASTSDFLILDSWSYPWLTNHTLRVTLSSLSGNVSVNASNSVGAAQSNLALAEFLQSRVDVPVLGILTGGAVGFITLLFLSLLVLCLLHKNKGKAIIDEPVEIIMAKKCIESPTMKVDKIYLPRENMSLPSNMQLNDLSTLRKAREAAKHHLGEKTSEEEVEEDLSAAYAARGFARYPMVGYIYKVNSKSSDEIWL</sequence>
<dbReference type="InterPro" id="IPR013783">
    <property type="entry name" value="Ig-like_fold"/>
</dbReference>
<dbReference type="InterPro" id="IPR007110">
    <property type="entry name" value="Ig-like_dom"/>
</dbReference>
<gene>
    <name evidence="20" type="ORF">J4Q44_G00330460</name>
</gene>
<keyword evidence="11" id="KW-0460">Magnesium</keyword>
<dbReference type="InterPro" id="IPR034672">
    <property type="entry name" value="SIK"/>
</dbReference>
<feature type="compositionally biased region" description="Polar residues" evidence="15">
    <location>
        <begin position="57"/>
        <end position="71"/>
    </location>
</feature>
<keyword evidence="6" id="KW-0808">Transferase</keyword>
<dbReference type="PROSITE" id="PS50011">
    <property type="entry name" value="PROTEIN_KINASE_DOM"/>
    <property type="match status" value="1"/>
</dbReference>
<dbReference type="Gene3D" id="2.60.40.10">
    <property type="entry name" value="Immunoglobulins"/>
    <property type="match status" value="1"/>
</dbReference>
<dbReference type="Gene3D" id="1.10.510.10">
    <property type="entry name" value="Transferase(Phosphotransferase) domain 1"/>
    <property type="match status" value="1"/>
</dbReference>
<evidence type="ECO:0000256" key="13">
    <source>
        <dbReference type="ARBA" id="ARBA00048679"/>
    </source>
</evidence>
<dbReference type="SUPFAM" id="SSF48726">
    <property type="entry name" value="Immunoglobulin"/>
    <property type="match status" value="1"/>
</dbReference>
<dbReference type="InterPro" id="IPR008271">
    <property type="entry name" value="Ser/Thr_kinase_AS"/>
</dbReference>
<feature type="region of interest" description="Disordered" evidence="15">
    <location>
        <begin position="598"/>
        <end position="626"/>
    </location>
</feature>
<dbReference type="GO" id="GO:0090394">
    <property type="term" value="P:negative regulation of excitatory postsynaptic potential"/>
    <property type="evidence" value="ECO:0007669"/>
    <property type="project" value="TreeGrafter"/>
</dbReference>
<evidence type="ECO:0000256" key="9">
    <source>
        <dbReference type="ARBA" id="ARBA00022777"/>
    </source>
</evidence>
<keyword evidence="16" id="KW-0472">Membrane</keyword>
<keyword evidence="10 14" id="KW-0067">ATP-binding</keyword>
<feature type="domain" description="UBA" evidence="18">
    <location>
        <begin position="375"/>
        <end position="415"/>
    </location>
</feature>
<evidence type="ECO:0000256" key="16">
    <source>
        <dbReference type="SAM" id="Phobius"/>
    </source>
</evidence>
<comment type="catalytic activity">
    <reaction evidence="13">
        <text>L-seryl-[protein] + ATP = O-phospho-L-seryl-[protein] + ADP + H(+)</text>
        <dbReference type="Rhea" id="RHEA:17989"/>
        <dbReference type="Rhea" id="RHEA-COMP:9863"/>
        <dbReference type="Rhea" id="RHEA-COMP:11604"/>
        <dbReference type="ChEBI" id="CHEBI:15378"/>
        <dbReference type="ChEBI" id="CHEBI:29999"/>
        <dbReference type="ChEBI" id="CHEBI:30616"/>
        <dbReference type="ChEBI" id="CHEBI:83421"/>
        <dbReference type="ChEBI" id="CHEBI:456216"/>
        <dbReference type="EC" id="2.7.11.1"/>
    </reaction>
</comment>
<dbReference type="InterPro" id="IPR000719">
    <property type="entry name" value="Prot_kinase_dom"/>
</dbReference>
<evidence type="ECO:0000256" key="15">
    <source>
        <dbReference type="SAM" id="MobiDB-lite"/>
    </source>
</evidence>
<dbReference type="CDD" id="cd14410">
    <property type="entry name" value="UBA_SIK3"/>
    <property type="match status" value="1"/>
</dbReference>
<evidence type="ECO:0000256" key="1">
    <source>
        <dbReference type="ARBA" id="ARBA00001946"/>
    </source>
</evidence>
<evidence type="ECO:0000313" key="21">
    <source>
        <dbReference type="Proteomes" id="UP001356427"/>
    </source>
</evidence>
<evidence type="ECO:0000259" key="19">
    <source>
        <dbReference type="PROSITE" id="PS50835"/>
    </source>
</evidence>
<feature type="region of interest" description="Disordered" evidence="15">
    <location>
        <begin position="648"/>
        <end position="673"/>
    </location>
</feature>
<feature type="domain" description="Protein kinase" evidence="17">
    <location>
        <begin position="97"/>
        <end position="348"/>
    </location>
</feature>
<comment type="catalytic activity">
    <reaction evidence="12">
        <text>L-threonyl-[protein] + ATP = O-phospho-L-threonyl-[protein] + ADP + H(+)</text>
        <dbReference type="Rhea" id="RHEA:46608"/>
        <dbReference type="Rhea" id="RHEA-COMP:11060"/>
        <dbReference type="Rhea" id="RHEA-COMP:11605"/>
        <dbReference type="ChEBI" id="CHEBI:15378"/>
        <dbReference type="ChEBI" id="CHEBI:30013"/>
        <dbReference type="ChEBI" id="CHEBI:30616"/>
        <dbReference type="ChEBI" id="CHEBI:61977"/>
        <dbReference type="ChEBI" id="CHEBI:456216"/>
        <dbReference type="EC" id="2.7.11.1"/>
    </reaction>
</comment>
<proteinExistence type="inferred from homology"/>
<comment type="similarity">
    <text evidence="2">Belongs to the protein kinase superfamily. CAMK Ser/Thr protein kinase family. SNF1 subfamily.</text>
</comment>
<evidence type="ECO:0000256" key="10">
    <source>
        <dbReference type="ARBA" id="ARBA00022840"/>
    </source>
</evidence>
<feature type="transmembrane region" description="Helical" evidence="16">
    <location>
        <begin position="1586"/>
        <end position="1611"/>
    </location>
</feature>
<evidence type="ECO:0000256" key="3">
    <source>
        <dbReference type="ARBA" id="ARBA00012513"/>
    </source>
</evidence>
<evidence type="ECO:0000256" key="7">
    <source>
        <dbReference type="ARBA" id="ARBA00022723"/>
    </source>
</evidence>
<dbReference type="InterPro" id="IPR042864">
    <property type="entry name" value="TMEM25"/>
</dbReference>
<feature type="region of interest" description="Disordered" evidence="15">
    <location>
        <begin position="1079"/>
        <end position="1138"/>
    </location>
</feature>
<keyword evidence="7" id="KW-0479">Metal-binding</keyword>
<dbReference type="InterPro" id="IPR017441">
    <property type="entry name" value="Protein_kinase_ATP_BS"/>
</dbReference>
<feature type="region of interest" description="Disordered" evidence="15">
    <location>
        <begin position="47"/>
        <end position="86"/>
    </location>
</feature>
<dbReference type="FunFam" id="3.30.200.20:FF:000003">
    <property type="entry name" value="Non-specific serine/threonine protein kinase"/>
    <property type="match status" value="1"/>
</dbReference>
<feature type="binding site" evidence="14">
    <location>
        <position position="126"/>
    </location>
    <ligand>
        <name>ATP</name>
        <dbReference type="ChEBI" id="CHEBI:30616"/>
    </ligand>
</feature>
<dbReference type="FunFam" id="1.10.510.10:FF:000156">
    <property type="entry name" value="Serine/threonine-protein kinase SIK3 homolog"/>
    <property type="match status" value="1"/>
</dbReference>
<evidence type="ECO:0000259" key="18">
    <source>
        <dbReference type="PROSITE" id="PS50030"/>
    </source>
</evidence>
<dbReference type="PANTHER" id="PTHR47224:SF1">
    <property type="entry name" value="TRANSMEMBRANE PROTEIN 25"/>
    <property type="match status" value="1"/>
</dbReference>
<dbReference type="InterPro" id="IPR036179">
    <property type="entry name" value="Ig-like_dom_sf"/>
</dbReference>
<dbReference type="GO" id="GO:0005524">
    <property type="term" value="F:ATP binding"/>
    <property type="evidence" value="ECO:0007669"/>
    <property type="project" value="UniProtKB-UniRule"/>
</dbReference>
<name>A0AAN8KLB4_9TELE</name>
<keyword evidence="21" id="KW-1185">Reference proteome</keyword>
<keyword evidence="16" id="KW-0812">Transmembrane</keyword>
<dbReference type="Pfam" id="PF23312">
    <property type="entry name" value="UBA_SIK3"/>
    <property type="match status" value="1"/>
</dbReference>
<dbReference type="PANTHER" id="PTHR47224">
    <property type="entry name" value="TRANSMEMBRANE PROTEIN 25"/>
    <property type="match status" value="1"/>
</dbReference>
<accession>A0AAN8KLB4</accession>
<evidence type="ECO:0000256" key="5">
    <source>
        <dbReference type="ARBA" id="ARBA00022553"/>
    </source>
</evidence>
<keyword evidence="5" id="KW-0597">Phosphoprotein</keyword>
<keyword evidence="8 14" id="KW-0547">Nucleotide-binding</keyword>
<dbReference type="PROSITE" id="PS50030">
    <property type="entry name" value="UBA"/>
    <property type="match status" value="1"/>
</dbReference>
<evidence type="ECO:0000313" key="20">
    <source>
        <dbReference type="EMBL" id="KAK6296904.1"/>
    </source>
</evidence>
<evidence type="ECO:0000256" key="14">
    <source>
        <dbReference type="PROSITE-ProRule" id="PRU10141"/>
    </source>
</evidence>
<dbReference type="CDD" id="cd14071">
    <property type="entry name" value="STKc_SIK"/>
    <property type="match status" value="1"/>
</dbReference>
<feature type="region of interest" description="Disordered" evidence="15">
    <location>
        <begin position="786"/>
        <end position="866"/>
    </location>
</feature>
<comment type="cofactor">
    <cofactor evidence="1">
        <name>Mg(2+)</name>
        <dbReference type="ChEBI" id="CHEBI:18420"/>
    </cofactor>
</comment>
<keyword evidence="9" id="KW-0418">Kinase</keyword>
<dbReference type="PROSITE" id="PS50835">
    <property type="entry name" value="IG_LIKE"/>
    <property type="match status" value="1"/>
</dbReference>
<organism evidence="20 21">
    <name type="scientific">Coregonus suidteri</name>
    <dbReference type="NCBI Taxonomy" id="861788"/>
    <lineage>
        <taxon>Eukaryota</taxon>
        <taxon>Metazoa</taxon>
        <taxon>Chordata</taxon>
        <taxon>Craniata</taxon>
        <taxon>Vertebrata</taxon>
        <taxon>Euteleostomi</taxon>
        <taxon>Actinopterygii</taxon>
        <taxon>Neopterygii</taxon>
        <taxon>Teleostei</taxon>
        <taxon>Protacanthopterygii</taxon>
        <taxon>Salmoniformes</taxon>
        <taxon>Salmonidae</taxon>
        <taxon>Coregoninae</taxon>
        <taxon>Coregonus</taxon>
    </lineage>
</organism>